<name>A0ABW4M895_9SPHN</name>
<evidence type="ECO:0000259" key="1">
    <source>
        <dbReference type="Pfam" id="PF01402"/>
    </source>
</evidence>
<feature type="domain" description="Ribbon-helix-helix protein CopG" evidence="1">
    <location>
        <begin position="8"/>
        <end position="43"/>
    </location>
</feature>
<sequence>MALIYVPLRLKPELLHELDAIAKKRGKPRAHIMREGLHFFAERNTILSEMEYRRLMADEFIYLALDVIIREKHNGAYQGILDEAAARAKALCA</sequence>
<dbReference type="InterPro" id="IPR002145">
    <property type="entry name" value="CopG"/>
</dbReference>
<protein>
    <submittedName>
        <fullName evidence="2">Ribbon-helix-helix protein, CopG family</fullName>
    </submittedName>
</protein>
<keyword evidence="3" id="KW-1185">Reference proteome</keyword>
<dbReference type="Proteomes" id="UP001597215">
    <property type="component" value="Unassembled WGS sequence"/>
</dbReference>
<proteinExistence type="predicted"/>
<evidence type="ECO:0000313" key="3">
    <source>
        <dbReference type="Proteomes" id="UP001597215"/>
    </source>
</evidence>
<organism evidence="2 3">
    <name type="scientific">Sphingorhabdus buctiana</name>
    <dbReference type="NCBI Taxonomy" id="1508805"/>
    <lineage>
        <taxon>Bacteria</taxon>
        <taxon>Pseudomonadati</taxon>
        <taxon>Pseudomonadota</taxon>
        <taxon>Alphaproteobacteria</taxon>
        <taxon>Sphingomonadales</taxon>
        <taxon>Sphingomonadaceae</taxon>
        <taxon>Sphingorhabdus</taxon>
    </lineage>
</organism>
<gene>
    <name evidence="2" type="ORF">ACFSAG_00160</name>
</gene>
<reference evidence="3" key="1">
    <citation type="journal article" date="2019" name="Int. J. Syst. Evol. Microbiol.">
        <title>The Global Catalogue of Microorganisms (GCM) 10K type strain sequencing project: providing services to taxonomists for standard genome sequencing and annotation.</title>
        <authorList>
            <consortium name="The Broad Institute Genomics Platform"/>
            <consortium name="The Broad Institute Genome Sequencing Center for Infectious Disease"/>
            <person name="Wu L."/>
            <person name="Ma J."/>
        </authorList>
    </citation>
    <scope>NUCLEOTIDE SEQUENCE [LARGE SCALE GENOMIC DNA]</scope>
    <source>
        <strain evidence="3">CGMCC 1.12449</strain>
    </source>
</reference>
<dbReference type="EMBL" id="JBHUEL010000001">
    <property type="protein sequence ID" value="MFD1765254.1"/>
    <property type="molecule type" value="Genomic_DNA"/>
</dbReference>
<dbReference type="Pfam" id="PF01402">
    <property type="entry name" value="RHH_1"/>
    <property type="match status" value="1"/>
</dbReference>
<accession>A0ABW4M895</accession>
<evidence type="ECO:0000313" key="2">
    <source>
        <dbReference type="EMBL" id="MFD1765254.1"/>
    </source>
</evidence>
<comment type="caution">
    <text evidence="2">The sequence shown here is derived from an EMBL/GenBank/DDBJ whole genome shotgun (WGS) entry which is preliminary data.</text>
</comment>
<dbReference type="RefSeq" id="WP_381510396.1">
    <property type="nucleotide sequence ID" value="NZ_JBHUEL010000001.1"/>
</dbReference>